<reference evidence="2 3" key="1">
    <citation type="submission" date="2020-08" db="EMBL/GenBank/DDBJ databases">
        <title>Genomic Encyclopedia of Type Strains, Phase IV (KMG-IV): sequencing the most valuable type-strain genomes for metagenomic binning, comparative biology and taxonomic classification.</title>
        <authorList>
            <person name="Goeker M."/>
        </authorList>
    </citation>
    <scope>NUCLEOTIDE SEQUENCE [LARGE SCALE GENOMIC DNA]</scope>
    <source>
        <strain evidence="2 3">DSM 106146</strain>
    </source>
</reference>
<keyword evidence="3" id="KW-1185">Reference proteome</keyword>
<dbReference type="Gene3D" id="1.10.510.10">
    <property type="entry name" value="Transferase(Phosphotransferase) domain 1"/>
    <property type="match status" value="1"/>
</dbReference>
<proteinExistence type="predicted"/>
<dbReference type="RefSeq" id="WP_183775433.1">
    <property type="nucleotide sequence ID" value="NZ_JACHFW010000012.1"/>
</dbReference>
<sequence length="518" mass="59031">MEESNIQFVIDENGYKHYLEEVLGGGGQGVTWKTKDPNILIKMKVNPSTGEPVVDDDEYEKFKRELDEVRILDIPADIHIAKPVSLLQKPYCGYTMRLLNDMKPIKHWIRPFDGTTKPGLFLYNTGGLRHRYELLMNTAEIFTRLYAHSTVYADISPENIFASGNLESSEVWLIDADNMRYRFDVGKQIQTPGYGAPEIMKGELNSLQADEYSFAILAHEILTMNSPFNGELLTDGDGGGWDDEEVDYADLASKGEVAWIYDENDDSNRCHTGLGPKYAFTKNIKKLFEGNFGEKGRHDPLSRPKMRDWYIALRQAANLTAKCKYCGSTFLVQLEDIQNCKCPFCKIGRENDRAPFIAAIIMDYFNVDKIVANVNEEIDSFNADGGYGVETVSLDLLKRKEPVSIKIIDNMDGDYFLYNYHTSDTSFSERVEKSIEIEISKGEYTIRNLMNRSVRIGTPNSDYGEIMPNSSKRLSDINNIILTMSVLRGDMTDYLGDEEFTTDDIMHLRERKIQFVLV</sequence>
<evidence type="ECO:0000259" key="1">
    <source>
        <dbReference type="PROSITE" id="PS50011"/>
    </source>
</evidence>
<dbReference type="GO" id="GO:0005524">
    <property type="term" value="F:ATP binding"/>
    <property type="evidence" value="ECO:0007669"/>
    <property type="project" value="InterPro"/>
</dbReference>
<organism evidence="2 3">
    <name type="scientific">Catenibacillus scindens</name>
    <dbReference type="NCBI Taxonomy" id="673271"/>
    <lineage>
        <taxon>Bacteria</taxon>
        <taxon>Bacillati</taxon>
        <taxon>Bacillota</taxon>
        <taxon>Clostridia</taxon>
        <taxon>Lachnospirales</taxon>
        <taxon>Lachnospiraceae</taxon>
        <taxon>Catenibacillus</taxon>
    </lineage>
</organism>
<dbReference type="AlphaFoldDB" id="A0A7W8HBN9"/>
<keyword evidence="2" id="KW-0723">Serine/threonine-protein kinase</keyword>
<keyword evidence="2" id="KW-0808">Transferase</keyword>
<dbReference type="InterPro" id="IPR011009">
    <property type="entry name" value="Kinase-like_dom_sf"/>
</dbReference>
<comment type="caution">
    <text evidence="2">The sequence shown here is derived from an EMBL/GenBank/DDBJ whole genome shotgun (WGS) entry which is preliminary data.</text>
</comment>
<dbReference type="SUPFAM" id="SSF56112">
    <property type="entry name" value="Protein kinase-like (PK-like)"/>
    <property type="match status" value="1"/>
</dbReference>
<name>A0A7W8HBN9_9FIRM</name>
<dbReference type="EMBL" id="JACHFW010000012">
    <property type="protein sequence ID" value="MBB5265506.1"/>
    <property type="molecule type" value="Genomic_DNA"/>
</dbReference>
<dbReference type="SMART" id="SM00220">
    <property type="entry name" value="S_TKc"/>
    <property type="match status" value="1"/>
</dbReference>
<accession>A0A7W8HBN9</accession>
<evidence type="ECO:0000313" key="2">
    <source>
        <dbReference type="EMBL" id="MBB5265506.1"/>
    </source>
</evidence>
<keyword evidence="2" id="KW-0418">Kinase</keyword>
<protein>
    <submittedName>
        <fullName evidence="2">Serine/threonine protein kinase</fullName>
    </submittedName>
</protein>
<gene>
    <name evidence="2" type="ORF">HNP82_002652</name>
</gene>
<dbReference type="GO" id="GO:0004674">
    <property type="term" value="F:protein serine/threonine kinase activity"/>
    <property type="evidence" value="ECO:0007669"/>
    <property type="project" value="UniProtKB-KW"/>
</dbReference>
<dbReference type="PROSITE" id="PS50011">
    <property type="entry name" value="PROTEIN_KINASE_DOM"/>
    <property type="match status" value="1"/>
</dbReference>
<dbReference type="InterPro" id="IPR000719">
    <property type="entry name" value="Prot_kinase_dom"/>
</dbReference>
<evidence type="ECO:0000313" key="3">
    <source>
        <dbReference type="Proteomes" id="UP000543642"/>
    </source>
</evidence>
<dbReference type="Proteomes" id="UP000543642">
    <property type="component" value="Unassembled WGS sequence"/>
</dbReference>
<feature type="domain" description="Protein kinase" evidence="1">
    <location>
        <begin position="17"/>
        <end position="313"/>
    </location>
</feature>